<feature type="transmembrane region" description="Helical" evidence="4">
    <location>
        <begin position="181"/>
        <end position="203"/>
    </location>
</feature>
<evidence type="ECO:0000256" key="1">
    <source>
        <dbReference type="ARBA" id="ARBA00022553"/>
    </source>
</evidence>
<evidence type="ECO:0000313" key="6">
    <source>
        <dbReference type="EMBL" id="SET81586.1"/>
    </source>
</evidence>
<sequence>MMDLMEFIITLGYSITLMCMLLDLEVKRKKGTKMMALVMILFLACGAFVWSSLGYKGFMILYPVFVQVPLFIAFWFISKYKGIKLLFVLLTVIVLSSPPMLLGHIVSAIFGYNDVIINVVCIVMYLPMTFIVYKYFRPLFLYMLRNTKKGWVTFCLIPLSYNAFTYLLGRYDVELVREEPILWLDSLVAILIIAAYVLILRFFKQTREQFVLQNEQNILAMQVSALQERCETMKEAEENTMIYRHDLRHHLNLLNGYLAENKFAEIKKYITEIETNLEDTVTIKFCENTTVNLILSSYINKANHEKIMVETQVYIPQGCEVSEMDLCIIMANALENAINASRNIKEINDRRISISCKYKNDKLFIQVINNFSGEVKFAEDIPISAEENHGFGTKSIVAIVQKYSGLYSFSAEDGVFKMRVIL</sequence>
<dbReference type="STRING" id="426128.SAMN05660297_03598"/>
<keyword evidence="4" id="KW-0472">Membrane</keyword>
<dbReference type="EMBL" id="FOHU01000039">
    <property type="protein sequence ID" value="SET81586.1"/>
    <property type="molecule type" value="Genomic_DNA"/>
</dbReference>
<dbReference type="OrthoDB" id="9773869at2"/>
<feature type="domain" description="Sensor histidine kinase NatK-like C-terminal" evidence="5">
    <location>
        <begin position="324"/>
        <end position="421"/>
    </location>
</feature>
<dbReference type="InterPro" id="IPR016120">
    <property type="entry name" value="Sig_transdc_His_kin_SpoOB"/>
</dbReference>
<dbReference type="PANTHER" id="PTHR40448">
    <property type="entry name" value="TWO-COMPONENT SENSOR HISTIDINE KINASE"/>
    <property type="match status" value="1"/>
</dbReference>
<evidence type="ECO:0000256" key="4">
    <source>
        <dbReference type="SAM" id="Phobius"/>
    </source>
</evidence>
<dbReference type="CDD" id="cd16935">
    <property type="entry name" value="HATPase_AgrC-ComD-like"/>
    <property type="match status" value="1"/>
</dbReference>
<dbReference type="Proteomes" id="UP000199568">
    <property type="component" value="Unassembled WGS sequence"/>
</dbReference>
<keyword evidence="4" id="KW-1133">Transmembrane helix</keyword>
<dbReference type="InterPro" id="IPR032834">
    <property type="entry name" value="NatK-like_C"/>
</dbReference>
<evidence type="ECO:0000313" key="7">
    <source>
        <dbReference type="Proteomes" id="UP000199568"/>
    </source>
</evidence>
<feature type="transmembrane region" description="Helical" evidence="4">
    <location>
        <begin position="36"/>
        <end position="53"/>
    </location>
</feature>
<dbReference type="AlphaFoldDB" id="A0A1I0HD18"/>
<feature type="transmembrane region" description="Helical" evidence="4">
    <location>
        <begin position="116"/>
        <end position="136"/>
    </location>
</feature>
<evidence type="ECO:0000259" key="5">
    <source>
        <dbReference type="Pfam" id="PF14501"/>
    </source>
</evidence>
<feature type="transmembrane region" description="Helical" evidence="4">
    <location>
        <begin position="85"/>
        <end position="110"/>
    </location>
</feature>
<keyword evidence="1" id="KW-0597">Phosphoprotein</keyword>
<dbReference type="SUPFAM" id="SSF55890">
    <property type="entry name" value="Sporulation response regulatory protein Spo0B"/>
    <property type="match status" value="1"/>
</dbReference>
<keyword evidence="4" id="KW-0812">Transmembrane</keyword>
<feature type="transmembrane region" description="Helical" evidence="4">
    <location>
        <begin position="148"/>
        <end position="169"/>
    </location>
</feature>
<dbReference type="GO" id="GO:0000155">
    <property type="term" value="F:phosphorelay sensor kinase activity"/>
    <property type="evidence" value="ECO:0007669"/>
    <property type="project" value="InterPro"/>
</dbReference>
<feature type="transmembrane region" description="Helical" evidence="4">
    <location>
        <begin position="59"/>
        <end position="78"/>
    </location>
</feature>
<reference evidence="6 7" key="1">
    <citation type="submission" date="2016-10" db="EMBL/GenBank/DDBJ databases">
        <authorList>
            <person name="de Groot N.N."/>
        </authorList>
    </citation>
    <scope>NUCLEOTIDE SEQUENCE [LARGE SCALE GENOMIC DNA]</scope>
    <source>
        <strain evidence="6 7">DSM 18979</strain>
    </source>
</reference>
<dbReference type="Pfam" id="PF14501">
    <property type="entry name" value="HATPase_c_5"/>
    <property type="match status" value="1"/>
</dbReference>
<dbReference type="PANTHER" id="PTHR40448:SF1">
    <property type="entry name" value="TWO-COMPONENT SENSOR HISTIDINE KINASE"/>
    <property type="match status" value="1"/>
</dbReference>
<evidence type="ECO:0000256" key="3">
    <source>
        <dbReference type="ARBA" id="ARBA00022777"/>
    </source>
</evidence>
<dbReference type="RefSeq" id="WP_090447044.1">
    <property type="nucleotide sequence ID" value="NZ_FOHU01000039.1"/>
</dbReference>
<gene>
    <name evidence="6" type="ORF">SAMN05660297_03598</name>
</gene>
<dbReference type="Gene3D" id="3.30.565.10">
    <property type="entry name" value="Histidine kinase-like ATPase, C-terminal domain"/>
    <property type="match status" value="1"/>
</dbReference>
<evidence type="ECO:0000256" key="2">
    <source>
        <dbReference type="ARBA" id="ARBA00022679"/>
    </source>
</evidence>
<dbReference type="InterPro" id="IPR036890">
    <property type="entry name" value="HATPase_C_sf"/>
</dbReference>
<dbReference type="GO" id="GO:0042802">
    <property type="term" value="F:identical protein binding"/>
    <property type="evidence" value="ECO:0007669"/>
    <property type="project" value="TreeGrafter"/>
</dbReference>
<protein>
    <submittedName>
        <fullName evidence="6">GHKL domain-containing protein</fullName>
    </submittedName>
</protein>
<accession>A0A1I0HD18</accession>
<proteinExistence type="predicted"/>
<keyword evidence="7" id="KW-1185">Reference proteome</keyword>
<feature type="transmembrane region" description="Helical" evidence="4">
    <location>
        <begin position="6"/>
        <end position="24"/>
    </location>
</feature>
<organism evidence="6 7">
    <name type="scientific">Natronincola peptidivorans</name>
    <dbReference type="NCBI Taxonomy" id="426128"/>
    <lineage>
        <taxon>Bacteria</taxon>
        <taxon>Bacillati</taxon>
        <taxon>Bacillota</taxon>
        <taxon>Clostridia</taxon>
        <taxon>Peptostreptococcales</taxon>
        <taxon>Natronincolaceae</taxon>
        <taxon>Natronincola</taxon>
    </lineage>
</organism>
<keyword evidence="2" id="KW-0808">Transferase</keyword>
<keyword evidence="3" id="KW-0418">Kinase</keyword>
<name>A0A1I0HD18_9FIRM</name>